<feature type="region of interest" description="Disordered" evidence="8">
    <location>
        <begin position="45"/>
        <end position="69"/>
    </location>
</feature>
<name>A0A6B9Q8V7_9ASTE</name>
<evidence type="ECO:0000256" key="7">
    <source>
        <dbReference type="HAMAP-Rule" id="MF_01395"/>
    </source>
</evidence>
<dbReference type="InterPro" id="IPR034733">
    <property type="entry name" value="AcCoA_carboxyl_beta"/>
</dbReference>
<feature type="zinc finger region" description="C4-type" evidence="7">
    <location>
        <begin position="248"/>
        <end position="270"/>
    </location>
</feature>
<organism evidence="10">
    <name type="scientific">Pittosporopsis kerrii</name>
    <dbReference type="NCBI Taxonomy" id="1679413"/>
    <lineage>
        <taxon>Eukaryota</taxon>
        <taxon>Viridiplantae</taxon>
        <taxon>Streptophyta</taxon>
        <taxon>Embryophyta</taxon>
        <taxon>Tracheophyta</taxon>
        <taxon>Spermatophyta</taxon>
        <taxon>Magnoliopsida</taxon>
        <taxon>eudicotyledons</taxon>
        <taxon>Gunneridae</taxon>
        <taxon>Pentapetalae</taxon>
        <taxon>asterids</taxon>
        <taxon>lamiids</taxon>
        <taxon>Metteniusales</taxon>
        <taxon>Metteniusaceae</taxon>
        <taxon>Pittosporopsis</taxon>
    </lineage>
</organism>
<comment type="subunit">
    <text evidence="7">Acetyl-CoA carboxylase is a heterohexamer composed of biotin carboxyl carrier protein, biotin carboxylase and two subunits each of ACCase subunit alpha and ACCase plastid-coded subunit beta (accD).</text>
</comment>
<dbReference type="GO" id="GO:0008270">
    <property type="term" value="F:zinc ion binding"/>
    <property type="evidence" value="ECO:0007669"/>
    <property type="project" value="UniProtKB-UniRule"/>
</dbReference>
<keyword evidence="3 7" id="KW-0547">Nucleotide-binding</keyword>
<keyword evidence="5 7" id="KW-0862">Zinc</keyword>
<keyword evidence="7" id="KW-0444">Lipid biosynthesis</keyword>
<comment type="catalytic activity">
    <reaction evidence="7">
        <text>N(6)-carboxybiotinyl-L-lysyl-[protein] + acetyl-CoA = N(6)-biotinyl-L-lysyl-[protein] + malonyl-CoA</text>
        <dbReference type="Rhea" id="RHEA:54728"/>
        <dbReference type="Rhea" id="RHEA-COMP:10505"/>
        <dbReference type="Rhea" id="RHEA-COMP:10506"/>
        <dbReference type="ChEBI" id="CHEBI:57288"/>
        <dbReference type="ChEBI" id="CHEBI:57384"/>
        <dbReference type="ChEBI" id="CHEBI:83144"/>
        <dbReference type="ChEBI" id="CHEBI:83145"/>
        <dbReference type="EC" id="2.1.3.15"/>
    </reaction>
</comment>
<keyword evidence="7" id="KW-0275">Fatty acid biosynthesis</keyword>
<dbReference type="Gene3D" id="3.90.226.10">
    <property type="entry name" value="2-enoyl-CoA Hydratase, Chain A, domain 1"/>
    <property type="match status" value="1"/>
</dbReference>
<dbReference type="UniPathway" id="UPA00655">
    <property type="reaction ID" value="UER00711"/>
</dbReference>
<dbReference type="EMBL" id="MK488090">
    <property type="protein sequence ID" value="QHE50340.1"/>
    <property type="molecule type" value="Genomic_DNA"/>
</dbReference>
<keyword evidence="7" id="KW-0443">Lipid metabolism</keyword>
<evidence type="ECO:0000313" key="10">
    <source>
        <dbReference type="EMBL" id="QHE50340.1"/>
    </source>
</evidence>
<protein>
    <recommendedName>
        <fullName evidence="7">Acetyl-coenzyme A carboxylase carboxyl transferase subunit beta, chloroplastic</fullName>
        <shortName evidence="7">ACCase subunit beta</shortName>
        <shortName evidence="7">Acetyl-CoA carboxylase carboxyltransferase subunit beta</shortName>
        <ecNumber evidence="7">2.1.3.15</ecNumber>
    </recommendedName>
</protein>
<dbReference type="SUPFAM" id="SSF52096">
    <property type="entry name" value="ClpP/crotonase"/>
    <property type="match status" value="1"/>
</dbReference>
<accession>A0A6B9Q8V7</accession>
<evidence type="ECO:0000256" key="3">
    <source>
        <dbReference type="ARBA" id="ARBA00022741"/>
    </source>
</evidence>
<feature type="compositionally biased region" description="Basic and acidic residues" evidence="8">
    <location>
        <begin position="59"/>
        <end position="69"/>
    </location>
</feature>
<keyword evidence="4 7" id="KW-0863">Zinc-finger</keyword>
<keyword evidence="6 7" id="KW-0067">ATP-binding</keyword>
<geneLocation type="chloroplast" evidence="10"/>
<evidence type="ECO:0000256" key="1">
    <source>
        <dbReference type="ARBA" id="ARBA00011842"/>
    </source>
</evidence>
<feature type="binding site" evidence="7">
    <location>
        <position position="267"/>
    </location>
    <ligand>
        <name>Zn(2+)</name>
        <dbReference type="ChEBI" id="CHEBI:29105"/>
    </ligand>
</feature>
<keyword evidence="10" id="KW-0150">Chloroplast</keyword>
<dbReference type="GO" id="GO:0016743">
    <property type="term" value="F:carboxyl- or carbamoyltransferase activity"/>
    <property type="evidence" value="ECO:0007669"/>
    <property type="project" value="UniProtKB-UniRule"/>
</dbReference>
<keyword evidence="7" id="KW-0479">Metal-binding</keyword>
<dbReference type="HAMAP" id="MF_01395">
    <property type="entry name" value="AcetylCoA_CT_beta"/>
    <property type="match status" value="1"/>
</dbReference>
<dbReference type="PANTHER" id="PTHR42995:SF5">
    <property type="entry name" value="ACETYL-COENZYME A CARBOXYLASE CARBOXYL TRANSFERASE SUBUNIT BETA, CHLOROPLASTIC"/>
    <property type="match status" value="1"/>
</dbReference>
<gene>
    <name evidence="7 10" type="primary">accD</name>
</gene>
<evidence type="ECO:0000256" key="2">
    <source>
        <dbReference type="ARBA" id="ARBA00022679"/>
    </source>
</evidence>
<evidence type="ECO:0000256" key="6">
    <source>
        <dbReference type="ARBA" id="ARBA00022840"/>
    </source>
</evidence>
<dbReference type="InterPro" id="IPR000438">
    <property type="entry name" value="Acetyl_CoA_COase_Trfase_b_su"/>
</dbReference>
<comment type="function">
    <text evidence="7">Component of the acetyl coenzyme A carboxylase (ACC) complex. Biotin carboxylase (BC) catalyzes the carboxylation of biotin on its carrier protein (BCCP) and then the CO(2) group is transferred by the transcarboxylase to acetyl-CoA to form malonyl-CoA.</text>
</comment>
<dbReference type="EC" id="2.1.3.15" evidence="7"/>
<comment type="subcellular location">
    <subcellularLocation>
        <location evidence="7">Plastid</location>
        <location evidence="7">Chloroplast stroma</location>
    </subcellularLocation>
</comment>
<dbReference type="PANTHER" id="PTHR42995">
    <property type="entry name" value="ACETYL-COENZYME A CARBOXYLASE CARBOXYL TRANSFERASE SUBUNIT BETA, CHLOROPLASTIC"/>
    <property type="match status" value="1"/>
</dbReference>
<dbReference type="GO" id="GO:0006633">
    <property type="term" value="P:fatty acid biosynthetic process"/>
    <property type="evidence" value="ECO:0007669"/>
    <property type="project" value="UniProtKB-KW"/>
</dbReference>
<dbReference type="GO" id="GO:0009317">
    <property type="term" value="C:acetyl-CoA carboxylase complex"/>
    <property type="evidence" value="ECO:0007669"/>
    <property type="project" value="InterPro"/>
</dbReference>
<dbReference type="PRINTS" id="PR01070">
    <property type="entry name" value="ACCCTRFRASEB"/>
</dbReference>
<dbReference type="InterPro" id="IPR011762">
    <property type="entry name" value="COA_CT_N"/>
</dbReference>
<comment type="cofactor">
    <cofactor evidence="7">
        <name>Zn(2+)</name>
        <dbReference type="ChEBI" id="CHEBI:29105"/>
    </cofactor>
    <text evidence="7">Binds 1 zinc ion per subunit.</text>
</comment>
<dbReference type="InterPro" id="IPR029045">
    <property type="entry name" value="ClpP/crotonase-like_dom_sf"/>
</dbReference>
<feature type="domain" description="CoA carboxyltransferase N-terminal" evidence="9">
    <location>
        <begin position="244"/>
        <end position="511"/>
    </location>
</feature>
<feature type="binding site" evidence="7">
    <location>
        <position position="248"/>
    </location>
    <ligand>
        <name>Zn(2+)</name>
        <dbReference type="ChEBI" id="CHEBI:29105"/>
    </ligand>
</feature>
<dbReference type="GO" id="GO:2001295">
    <property type="term" value="P:malonyl-CoA biosynthetic process"/>
    <property type="evidence" value="ECO:0007669"/>
    <property type="project" value="UniProtKB-UniRule"/>
</dbReference>
<dbReference type="AlphaFoldDB" id="A0A6B9Q8V7"/>
<proteinExistence type="inferred from homology"/>
<dbReference type="NCBIfam" id="TIGR00515">
    <property type="entry name" value="accD"/>
    <property type="match status" value="1"/>
</dbReference>
<dbReference type="GO" id="GO:0005524">
    <property type="term" value="F:ATP binding"/>
    <property type="evidence" value="ECO:0007669"/>
    <property type="project" value="UniProtKB-KW"/>
</dbReference>
<reference evidence="10" key="1">
    <citation type="submission" date="2019-02" db="EMBL/GenBank/DDBJ databases">
        <authorList>
            <person name="Xiang Q."/>
            <person name="He J."/>
        </authorList>
    </citation>
    <scope>NUCLEOTIDE SEQUENCE</scope>
</reference>
<feature type="binding site" evidence="7">
    <location>
        <position position="251"/>
    </location>
    <ligand>
        <name>Zn(2+)</name>
        <dbReference type="ChEBI" id="CHEBI:29105"/>
    </ligand>
</feature>
<keyword evidence="10" id="KW-0934">Plastid</keyword>
<evidence type="ECO:0000256" key="8">
    <source>
        <dbReference type="SAM" id="MobiDB-lite"/>
    </source>
</evidence>
<evidence type="ECO:0000256" key="4">
    <source>
        <dbReference type="ARBA" id="ARBA00022771"/>
    </source>
</evidence>
<dbReference type="PROSITE" id="PS50980">
    <property type="entry name" value="COA_CT_NTER"/>
    <property type="match status" value="1"/>
</dbReference>
<feature type="binding site" evidence="7">
    <location>
        <position position="270"/>
    </location>
    <ligand>
        <name>Zn(2+)</name>
        <dbReference type="ChEBI" id="CHEBI:29105"/>
    </ligand>
</feature>
<comment type="subunit">
    <text evidence="1">Acetyl-CoA carboxylase is a heterohexamer composed of biotin carboxyl carrier protein, biotin carboxylase and 2 subunits each of ACCase subunit alpha and ACCase plastid-coded subunit beta (accD).</text>
</comment>
<evidence type="ECO:0000259" key="9">
    <source>
        <dbReference type="PROSITE" id="PS50980"/>
    </source>
</evidence>
<dbReference type="GO" id="GO:0003989">
    <property type="term" value="F:acetyl-CoA carboxylase activity"/>
    <property type="evidence" value="ECO:0007669"/>
    <property type="project" value="InterPro"/>
</dbReference>
<evidence type="ECO:0000256" key="5">
    <source>
        <dbReference type="ARBA" id="ARBA00022833"/>
    </source>
</evidence>
<comment type="similarity">
    <text evidence="7">Belongs to the AccD/PCCB family.</text>
</comment>
<keyword evidence="7" id="KW-0276">Fatty acid metabolism</keyword>
<dbReference type="GO" id="GO:0009570">
    <property type="term" value="C:chloroplast stroma"/>
    <property type="evidence" value="ECO:0007669"/>
    <property type="project" value="UniProtKB-SubCell"/>
</dbReference>
<dbReference type="Pfam" id="PF01039">
    <property type="entry name" value="Carboxyl_trans"/>
    <property type="match status" value="1"/>
</dbReference>
<comment type="pathway">
    <text evidence="7">Lipid metabolism; malonyl-CoA biosynthesis; malonyl-CoA from acetyl-CoA: step 1/1.</text>
</comment>
<sequence length="511" mass="58188">MTIHLLYIHANRGQENSMEGWWFNSMLFKKKLEYKCGLSKSMDSLGPIENPSENEDSNINDRAKNSHSWSDRDNYTNVDHLFGVKDIRNFISDDTFLVTDSNGGSYSIYLDIQNHIFEIDKDRSFLSELENYFYSYRNSSYLNNRSNSDDPYSDRYVYDTQYSWNNHINSYIHSYLQSQICIDTYIVSGNDNYSDSYIYSSICGESRNSSESEGSSIRTSTNGNDLTLPTIRNDLDVTQKYRHLWVQCENCYGLNYKKFFKSKMNICEQCGYHLKMSSSDRIELSIDPGTWDPMDEDMVSLDPIEFHSEEEPYKDRIDSYQRKTGLTEAVQTGIGQLNGIPIAIGIMDFQFMGGSMGSVVGEKITRLIEYATNKFLPLIIACASGGARMQEGSLSLMQMAKISSALYDYQSNKKLFYVSILTSPTTGGVTASFGMLGDIIIAEPNAYIAFAGKRVIEQTLNKTVPEGLQAAEYLFQKGLFDLIVPRNPLKNVLSELFQLHAFFPLNQNSIK</sequence>
<keyword evidence="2 7" id="KW-0808">Transferase</keyword>